<evidence type="ECO:0000259" key="2">
    <source>
        <dbReference type="Pfam" id="PF08241"/>
    </source>
</evidence>
<keyword evidence="3" id="KW-0489">Methyltransferase</keyword>
<dbReference type="EMBL" id="JBIASD010000043">
    <property type="protein sequence ID" value="MFF3671298.1"/>
    <property type="molecule type" value="Genomic_DNA"/>
</dbReference>
<feature type="compositionally biased region" description="Low complexity" evidence="1">
    <location>
        <begin position="86"/>
        <end position="97"/>
    </location>
</feature>
<dbReference type="SUPFAM" id="SSF56801">
    <property type="entry name" value="Acetyl-CoA synthetase-like"/>
    <property type="match status" value="1"/>
</dbReference>
<comment type="caution">
    <text evidence="3">The sequence shown here is derived from an EMBL/GenBank/DDBJ whole genome shotgun (WGS) entry which is preliminary data.</text>
</comment>
<reference evidence="3 4" key="1">
    <citation type="submission" date="2024-10" db="EMBL/GenBank/DDBJ databases">
        <title>The Natural Products Discovery Center: Release of the First 8490 Sequenced Strains for Exploring Actinobacteria Biosynthetic Diversity.</title>
        <authorList>
            <person name="Kalkreuter E."/>
            <person name="Kautsar S.A."/>
            <person name="Yang D."/>
            <person name="Bader C.D."/>
            <person name="Teijaro C.N."/>
            <person name="Fluegel L."/>
            <person name="Davis C.M."/>
            <person name="Simpson J.R."/>
            <person name="Lauterbach L."/>
            <person name="Steele A.D."/>
            <person name="Gui C."/>
            <person name="Meng S."/>
            <person name="Li G."/>
            <person name="Viehrig K."/>
            <person name="Ye F."/>
            <person name="Su P."/>
            <person name="Kiefer A.F."/>
            <person name="Nichols A."/>
            <person name="Cepeda A.J."/>
            <person name="Yan W."/>
            <person name="Fan B."/>
            <person name="Jiang Y."/>
            <person name="Adhikari A."/>
            <person name="Zheng C.-J."/>
            <person name="Schuster L."/>
            <person name="Cowan T.M."/>
            <person name="Smanski M.J."/>
            <person name="Chevrette M.G."/>
            <person name="De Carvalho L.P.S."/>
            <person name="Shen B."/>
        </authorList>
    </citation>
    <scope>NUCLEOTIDE SEQUENCE [LARGE SCALE GENOMIC DNA]</scope>
    <source>
        <strain evidence="3 4">NPDC002173</strain>
    </source>
</reference>
<dbReference type="InterPro" id="IPR045851">
    <property type="entry name" value="AMP-bd_C_sf"/>
</dbReference>
<feature type="region of interest" description="Disordered" evidence="1">
    <location>
        <begin position="75"/>
        <end position="104"/>
    </location>
</feature>
<name>A0ABW6T275_9ACTN</name>
<dbReference type="Proteomes" id="UP001602013">
    <property type="component" value="Unassembled WGS sequence"/>
</dbReference>
<keyword evidence="3" id="KW-0808">Transferase</keyword>
<dbReference type="RefSeq" id="WP_387417485.1">
    <property type="nucleotide sequence ID" value="NZ_JBIASD010000043.1"/>
</dbReference>
<dbReference type="Gene3D" id="3.40.50.150">
    <property type="entry name" value="Vaccinia Virus protein VP39"/>
    <property type="match status" value="1"/>
</dbReference>
<evidence type="ECO:0000256" key="1">
    <source>
        <dbReference type="SAM" id="MobiDB-lite"/>
    </source>
</evidence>
<keyword evidence="4" id="KW-1185">Reference proteome</keyword>
<dbReference type="GO" id="GO:0008168">
    <property type="term" value="F:methyltransferase activity"/>
    <property type="evidence" value="ECO:0007669"/>
    <property type="project" value="UniProtKB-KW"/>
</dbReference>
<dbReference type="SUPFAM" id="SSF53335">
    <property type="entry name" value="S-adenosyl-L-methionine-dependent methyltransferases"/>
    <property type="match status" value="1"/>
</dbReference>
<dbReference type="InterPro" id="IPR013216">
    <property type="entry name" value="Methyltransf_11"/>
</dbReference>
<dbReference type="Gene3D" id="3.30.300.30">
    <property type="match status" value="1"/>
</dbReference>
<dbReference type="GO" id="GO:0032259">
    <property type="term" value="P:methylation"/>
    <property type="evidence" value="ECO:0007669"/>
    <property type="project" value="UniProtKB-KW"/>
</dbReference>
<gene>
    <name evidence="3" type="ORF">ACFYXI_37510</name>
</gene>
<dbReference type="CDD" id="cd02440">
    <property type="entry name" value="AdoMet_MTases"/>
    <property type="match status" value="1"/>
</dbReference>
<proteinExistence type="predicted"/>
<feature type="domain" description="Methyltransferase type 11" evidence="2">
    <location>
        <begin position="103"/>
        <end position="173"/>
    </location>
</feature>
<dbReference type="InterPro" id="IPR029063">
    <property type="entry name" value="SAM-dependent_MTases_sf"/>
</dbReference>
<accession>A0ABW6T275</accession>
<sequence length="304" mass="33244">MPDPDLGERVCACVAVSDGVPPPTPAQLTTYLRDERRLEPRELPEHYLVLPELPLGPTGKVCAATLVRMAAESAVPARPVPHAPPTEETSVPPTTETPARRVGPTGTVVATDIKPERIPDEPGLEIRRHDIVRDPLPEAEFDLVHARLVLLHLPERVAVLDRLVRALKPGGVLQLDEFDITYGPALLMPDPAARRLYETFLAAKIRLMTRAGADVAWGRNAPAAMRAAGLTGIDPRPRLDLWTADSPGVHLISHHTRHLRDRFVEEGMTDRQLADVRTLLADPGFRATSCVMYSVQGRRPVAAG</sequence>
<organism evidence="3 4">
    <name type="scientific">Microtetraspora malaysiensis</name>
    <dbReference type="NCBI Taxonomy" id="161358"/>
    <lineage>
        <taxon>Bacteria</taxon>
        <taxon>Bacillati</taxon>
        <taxon>Actinomycetota</taxon>
        <taxon>Actinomycetes</taxon>
        <taxon>Streptosporangiales</taxon>
        <taxon>Streptosporangiaceae</taxon>
        <taxon>Microtetraspora</taxon>
    </lineage>
</organism>
<protein>
    <submittedName>
        <fullName evidence="3">Methyltransferase domain-containing protein</fullName>
    </submittedName>
</protein>
<dbReference type="Pfam" id="PF08241">
    <property type="entry name" value="Methyltransf_11"/>
    <property type="match status" value="1"/>
</dbReference>
<evidence type="ECO:0000313" key="3">
    <source>
        <dbReference type="EMBL" id="MFF3671298.1"/>
    </source>
</evidence>
<evidence type="ECO:0000313" key="4">
    <source>
        <dbReference type="Proteomes" id="UP001602013"/>
    </source>
</evidence>